<evidence type="ECO:0000313" key="7">
    <source>
        <dbReference type="Proteomes" id="UP000470771"/>
    </source>
</evidence>
<keyword evidence="2" id="KW-0238">DNA-binding</keyword>
<dbReference type="Gene3D" id="2.60.120.10">
    <property type="entry name" value="Jelly Rolls"/>
    <property type="match status" value="1"/>
</dbReference>
<dbReference type="GO" id="GO:0003700">
    <property type="term" value="F:DNA-binding transcription factor activity"/>
    <property type="evidence" value="ECO:0007669"/>
    <property type="project" value="TreeGrafter"/>
</dbReference>
<evidence type="ECO:0000259" key="4">
    <source>
        <dbReference type="PROSITE" id="PS50042"/>
    </source>
</evidence>
<organism evidence="6 7">
    <name type="scientific">Acidiluteibacter ferrifornacis</name>
    <dbReference type="NCBI Taxonomy" id="2692424"/>
    <lineage>
        <taxon>Bacteria</taxon>
        <taxon>Pseudomonadati</taxon>
        <taxon>Bacteroidota</taxon>
        <taxon>Flavobacteriia</taxon>
        <taxon>Flavobacteriales</taxon>
        <taxon>Cryomorphaceae</taxon>
        <taxon>Acidiluteibacter</taxon>
    </lineage>
</organism>
<dbReference type="GO" id="GO:0005829">
    <property type="term" value="C:cytosol"/>
    <property type="evidence" value="ECO:0007669"/>
    <property type="project" value="TreeGrafter"/>
</dbReference>
<evidence type="ECO:0000256" key="1">
    <source>
        <dbReference type="ARBA" id="ARBA00023015"/>
    </source>
</evidence>
<dbReference type="SUPFAM" id="SSF51206">
    <property type="entry name" value="cAMP-binding domain-like"/>
    <property type="match status" value="1"/>
</dbReference>
<evidence type="ECO:0000256" key="2">
    <source>
        <dbReference type="ARBA" id="ARBA00023125"/>
    </source>
</evidence>
<dbReference type="PANTHER" id="PTHR24567">
    <property type="entry name" value="CRP FAMILY TRANSCRIPTIONAL REGULATORY PROTEIN"/>
    <property type="match status" value="1"/>
</dbReference>
<dbReference type="CDD" id="cd00038">
    <property type="entry name" value="CAP_ED"/>
    <property type="match status" value="1"/>
</dbReference>
<keyword evidence="3" id="KW-0804">Transcription</keyword>
<dbReference type="PROSITE" id="PS51063">
    <property type="entry name" value="HTH_CRP_2"/>
    <property type="match status" value="1"/>
</dbReference>
<name>A0A6N9NJ54_9FLAO</name>
<evidence type="ECO:0000256" key="3">
    <source>
        <dbReference type="ARBA" id="ARBA00023163"/>
    </source>
</evidence>
<keyword evidence="7" id="KW-1185">Reference proteome</keyword>
<dbReference type="PANTHER" id="PTHR24567:SF74">
    <property type="entry name" value="HTH-TYPE TRANSCRIPTIONAL REGULATOR ARCR"/>
    <property type="match status" value="1"/>
</dbReference>
<dbReference type="InterPro" id="IPR014710">
    <property type="entry name" value="RmlC-like_jellyroll"/>
</dbReference>
<dbReference type="InterPro" id="IPR050397">
    <property type="entry name" value="Env_Response_Regulators"/>
</dbReference>
<dbReference type="Gene3D" id="1.10.10.10">
    <property type="entry name" value="Winged helix-like DNA-binding domain superfamily/Winged helix DNA-binding domain"/>
    <property type="match status" value="1"/>
</dbReference>
<dbReference type="InterPro" id="IPR000595">
    <property type="entry name" value="cNMP-bd_dom"/>
</dbReference>
<sequence length="227" mass="26096">MAATESKLWYLEQINLFKNLSPEEMSEIDQRAVMKSAEKNQFIYFPEEPSKVIYFLKRGRVKIGSYSEDGKEILKTVLYPGEVFGEMGILGESKRRDFAIAMDKDTRLCTLSIEEMKQIMSGNSELSLAVTKMIGEKLRKVELKLESVIFKDARTRVVDLIKEMGESYGVKVGEETLIKHNLTHQDIANLTATSRQTVTTILNELKELDLIYMERNRFLVRDLNALK</sequence>
<keyword evidence="1" id="KW-0805">Transcription regulation</keyword>
<dbReference type="AlphaFoldDB" id="A0A6N9NJ54"/>
<feature type="domain" description="HTH crp-type" evidence="5">
    <location>
        <begin position="151"/>
        <end position="224"/>
    </location>
</feature>
<gene>
    <name evidence="6" type="ORF">GQN54_07460</name>
</gene>
<dbReference type="SUPFAM" id="SSF46785">
    <property type="entry name" value="Winged helix' DNA-binding domain"/>
    <property type="match status" value="1"/>
</dbReference>
<evidence type="ECO:0000313" key="6">
    <source>
        <dbReference type="EMBL" id="NBG65953.1"/>
    </source>
</evidence>
<dbReference type="Pfam" id="PF13545">
    <property type="entry name" value="HTH_Crp_2"/>
    <property type="match status" value="1"/>
</dbReference>
<proteinExistence type="predicted"/>
<dbReference type="RefSeq" id="WP_160632906.1">
    <property type="nucleotide sequence ID" value="NZ_WWNE01000006.1"/>
</dbReference>
<accession>A0A6N9NJ54</accession>
<evidence type="ECO:0000259" key="5">
    <source>
        <dbReference type="PROSITE" id="PS51063"/>
    </source>
</evidence>
<protein>
    <submittedName>
        <fullName evidence="6">Cyclic nucleotide-binding domain-containing protein</fullName>
    </submittedName>
</protein>
<dbReference type="InterPro" id="IPR036388">
    <property type="entry name" value="WH-like_DNA-bd_sf"/>
</dbReference>
<dbReference type="Pfam" id="PF00027">
    <property type="entry name" value="cNMP_binding"/>
    <property type="match status" value="1"/>
</dbReference>
<dbReference type="SMART" id="SM00100">
    <property type="entry name" value="cNMP"/>
    <property type="match status" value="1"/>
</dbReference>
<comment type="caution">
    <text evidence="6">The sequence shown here is derived from an EMBL/GenBank/DDBJ whole genome shotgun (WGS) entry which is preliminary data.</text>
</comment>
<dbReference type="SMART" id="SM00419">
    <property type="entry name" value="HTH_CRP"/>
    <property type="match status" value="1"/>
</dbReference>
<dbReference type="Proteomes" id="UP000470771">
    <property type="component" value="Unassembled WGS sequence"/>
</dbReference>
<dbReference type="PROSITE" id="PS50042">
    <property type="entry name" value="CNMP_BINDING_3"/>
    <property type="match status" value="1"/>
</dbReference>
<dbReference type="GO" id="GO:0003677">
    <property type="term" value="F:DNA binding"/>
    <property type="evidence" value="ECO:0007669"/>
    <property type="project" value="UniProtKB-KW"/>
</dbReference>
<dbReference type="InterPro" id="IPR036390">
    <property type="entry name" value="WH_DNA-bd_sf"/>
</dbReference>
<dbReference type="EMBL" id="WWNE01000006">
    <property type="protein sequence ID" value="NBG65953.1"/>
    <property type="molecule type" value="Genomic_DNA"/>
</dbReference>
<dbReference type="InterPro" id="IPR018490">
    <property type="entry name" value="cNMP-bd_dom_sf"/>
</dbReference>
<reference evidence="6 7" key="1">
    <citation type="submission" date="2019-12" db="EMBL/GenBank/DDBJ databases">
        <authorList>
            <person name="Zhao J."/>
        </authorList>
    </citation>
    <scope>NUCLEOTIDE SEQUENCE [LARGE SCALE GENOMIC DNA]</scope>
    <source>
        <strain evidence="6 7">S-15</strain>
    </source>
</reference>
<feature type="domain" description="Cyclic nucleotide-binding" evidence="4">
    <location>
        <begin position="16"/>
        <end position="126"/>
    </location>
</feature>
<dbReference type="InterPro" id="IPR012318">
    <property type="entry name" value="HTH_CRP"/>
</dbReference>